<accession>A0A9D1DV91</accession>
<proteinExistence type="predicted"/>
<name>A0A9D1DV91_9FIRM</name>
<comment type="caution">
    <text evidence="1">The sequence shown here is derived from an EMBL/GenBank/DDBJ whole genome shotgun (WGS) entry which is preliminary data.</text>
</comment>
<reference evidence="1" key="2">
    <citation type="journal article" date="2021" name="PeerJ">
        <title>Extensive microbial diversity within the chicken gut microbiome revealed by metagenomics and culture.</title>
        <authorList>
            <person name="Gilroy R."/>
            <person name="Ravi A."/>
            <person name="Getino M."/>
            <person name="Pursley I."/>
            <person name="Horton D.L."/>
            <person name="Alikhan N.F."/>
            <person name="Baker D."/>
            <person name="Gharbi K."/>
            <person name="Hall N."/>
            <person name="Watson M."/>
            <person name="Adriaenssens E.M."/>
            <person name="Foster-Nyarko E."/>
            <person name="Jarju S."/>
            <person name="Secka A."/>
            <person name="Antonio M."/>
            <person name="Oren A."/>
            <person name="Chaudhuri R.R."/>
            <person name="La Ragione R."/>
            <person name="Hildebrand F."/>
            <person name="Pallen M.J."/>
        </authorList>
    </citation>
    <scope>NUCLEOTIDE SEQUENCE</scope>
    <source>
        <strain evidence="1">CHK184-20233</strain>
    </source>
</reference>
<evidence type="ECO:0000313" key="2">
    <source>
        <dbReference type="Proteomes" id="UP000824232"/>
    </source>
</evidence>
<organism evidence="1 2">
    <name type="scientific">Candidatus Onthousia excrementipullorum</name>
    <dbReference type="NCBI Taxonomy" id="2840884"/>
    <lineage>
        <taxon>Bacteria</taxon>
        <taxon>Bacillati</taxon>
        <taxon>Bacillota</taxon>
        <taxon>Bacilli</taxon>
        <taxon>Candidatus Onthousia</taxon>
    </lineage>
</organism>
<dbReference type="AlphaFoldDB" id="A0A9D1DV91"/>
<dbReference type="Proteomes" id="UP000824232">
    <property type="component" value="Unassembled WGS sequence"/>
</dbReference>
<sequence length="97" mass="11424">MEYLTKYNLTTEDIRDITSSIDEDDKLELDLNEERVSSIIDYFLLIGITNIKDIIIMKPNLFYDDVNSIKERIEKYSNTNILELLKEDPINFDLIGM</sequence>
<reference evidence="1" key="1">
    <citation type="submission" date="2020-10" db="EMBL/GenBank/DDBJ databases">
        <authorList>
            <person name="Gilroy R."/>
        </authorList>
    </citation>
    <scope>NUCLEOTIDE SEQUENCE</scope>
    <source>
        <strain evidence="1">CHK184-20233</strain>
    </source>
</reference>
<gene>
    <name evidence="1" type="ORF">IAB38_06250</name>
</gene>
<protein>
    <submittedName>
        <fullName evidence="1">Uncharacterized protein</fullName>
    </submittedName>
</protein>
<evidence type="ECO:0000313" key="1">
    <source>
        <dbReference type="EMBL" id="HIR59636.1"/>
    </source>
</evidence>
<dbReference type="EMBL" id="DVHC01000062">
    <property type="protein sequence ID" value="HIR59636.1"/>
    <property type="molecule type" value="Genomic_DNA"/>
</dbReference>